<dbReference type="EMBL" id="CP089983">
    <property type="protein sequence ID" value="WXB00834.1"/>
    <property type="molecule type" value="Genomic_DNA"/>
</dbReference>
<gene>
    <name evidence="1" type="ORF">LVJ94_28415</name>
</gene>
<dbReference type="Gene3D" id="1.25.40.10">
    <property type="entry name" value="Tetratricopeptide repeat domain"/>
    <property type="match status" value="2"/>
</dbReference>
<dbReference type="RefSeq" id="WP_394830436.1">
    <property type="nucleotide sequence ID" value="NZ_CP089929.1"/>
</dbReference>
<dbReference type="Pfam" id="PF13432">
    <property type="entry name" value="TPR_16"/>
    <property type="match status" value="2"/>
</dbReference>
<name>A0ABZ2KQB3_9BACT</name>
<dbReference type="InterPro" id="IPR011990">
    <property type="entry name" value="TPR-like_helical_dom_sf"/>
</dbReference>
<organism evidence="1 2">
    <name type="scientific">Pendulispora rubella</name>
    <dbReference type="NCBI Taxonomy" id="2741070"/>
    <lineage>
        <taxon>Bacteria</taxon>
        <taxon>Pseudomonadati</taxon>
        <taxon>Myxococcota</taxon>
        <taxon>Myxococcia</taxon>
        <taxon>Myxococcales</taxon>
        <taxon>Sorangiineae</taxon>
        <taxon>Pendulisporaceae</taxon>
        <taxon>Pendulispora</taxon>
    </lineage>
</organism>
<protein>
    <submittedName>
        <fullName evidence="1">Tetratricopeptide repeat protein</fullName>
    </submittedName>
</protein>
<evidence type="ECO:0000313" key="1">
    <source>
        <dbReference type="EMBL" id="WXB00834.1"/>
    </source>
</evidence>
<proteinExistence type="predicted"/>
<dbReference type="SMART" id="SM00028">
    <property type="entry name" value="TPR"/>
    <property type="match status" value="2"/>
</dbReference>
<keyword evidence="2" id="KW-1185">Reference proteome</keyword>
<sequence length="336" mass="36945">MALVVDAFDVVVRVEALPDGVKAFARTVPNATFCTDGVIARASFMNVSDREHFGRRLAGLAPESLACVDRARGLDAETTWLAFGPYAGVMAVWVAGVSPGPLVVPISWRPDANAHYTQEEAEKYLEYVGTEQGVEVYRDKRTGKKLYTARTRPSVDPEVAAKLEALRKETANEVMPLVVPPRKLGFFETRKVKRAITQFERVLVTLPDDWSTLWFVGMCRRAVARHTEALDAFRRAYAENPGQPDVGREYAIQCMMGGEGHEAVRVAREGHARFPQDAGLQANLGLALLIGGDLDEALAVVESAHERQPDDAITANVLRLVRNVKAGRSPRPTKIP</sequence>
<dbReference type="SUPFAM" id="SSF48452">
    <property type="entry name" value="TPR-like"/>
    <property type="match status" value="1"/>
</dbReference>
<dbReference type="InterPro" id="IPR019734">
    <property type="entry name" value="TPR_rpt"/>
</dbReference>
<dbReference type="Proteomes" id="UP001374803">
    <property type="component" value="Chromosome"/>
</dbReference>
<evidence type="ECO:0000313" key="2">
    <source>
        <dbReference type="Proteomes" id="UP001374803"/>
    </source>
</evidence>
<accession>A0ABZ2KQB3</accession>
<reference evidence="1" key="1">
    <citation type="submission" date="2021-12" db="EMBL/GenBank/DDBJ databases">
        <title>Discovery of the Pendulisporaceae a myxobacterial family with distinct sporulation behavior and unique specialized metabolism.</title>
        <authorList>
            <person name="Garcia R."/>
            <person name="Popoff A."/>
            <person name="Bader C.D."/>
            <person name="Loehr J."/>
            <person name="Walesch S."/>
            <person name="Walt C."/>
            <person name="Boldt J."/>
            <person name="Bunk B."/>
            <person name="Haeckl F.J.F.P.J."/>
            <person name="Gunesch A.P."/>
            <person name="Birkelbach J."/>
            <person name="Nuebel U."/>
            <person name="Pietschmann T."/>
            <person name="Bach T."/>
            <person name="Mueller R."/>
        </authorList>
    </citation>
    <scope>NUCLEOTIDE SEQUENCE</scope>
    <source>
        <strain evidence="1">MSr11367</strain>
    </source>
</reference>